<proteinExistence type="predicted"/>
<keyword evidence="1" id="KW-0472">Membrane</keyword>
<reference evidence="3 4" key="1">
    <citation type="submission" date="2017-06" db="EMBL/GenBank/DDBJ databases">
        <title>Genome sequencing of cyanobaciteial culture collection at National Institute for Environmental Studies (NIES).</title>
        <authorList>
            <person name="Hirose Y."/>
            <person name="Shimura Y."/>
            <person name="Fujisawa T."/>
            <person name="Nakamura Y."/>
            <person name="Kawachi M."/>
        </authorList>
    </citation>
    <scope>NUCLEOTIDE SEQUENCE [LARGE SCALE GENOMIC DNA]</scope>
    <source>
        <strain evidence="3 4">NIES-267</strain>
    </source>
</reference>
<organism evidence="3 4">
    <name type="scientific">Calothrix parasitica NIES-267</name>
    <dbReference type="NCBI Taxonomy" id="1973488"/>
    <lineage>
        <taxon>Bacteria</taxon>
        <taxon>Bacillati</taxon>
        <taxon>Cyanobacteriota</taxon>
        <taxon>Cyanophyceae</taxon>
        <taxon>Nostocales</taxon>
        <taxon>Calotrichaceae</taxon>
        <taxon>Calothrix</taxon>
    </lineage>
</organism>
<dbReference type="EMBL" id="AP018227">
    <property type="protein sequence ID" value="BAY87035.1"/>
    <property type="molecule type" value="Genomic_DNA"/>
</dbReference>
<name>A0A1Z4M0N8_9CYAN</name>
<evidence type="ECO:0000256" key="1">
    <source>
        <dbReference type="SAM" id="Phobius"/>
    </source>
</evidence>
<feature type="domain" description="GerMN" evidence="2">
    <location>
        <begin position="95"/>
        <end position="181"/>
    </location>
</feature>
<dbReference type="AlphaFoldDB" id="A0A1Z4M0N8"/>
<evidence type="ECO:0000259" key="2">
    <source>
        <dbReference type="SMART" id="SM00909"/>
    </source>
</evidence>
<sequence>MTEQNKTNRISSGVMAAIATAAVAVAGVTGYFTLQNVSNDTPGNPDIVNPDGANPPATNEKEATIYWLQSNGTGFNLEPQGIQVQADKNKPSEFLEAAFKSLLAGPTEGSGSTAIPKETKLLGIKAEGDEVRVNLSDDFQFGGGSAGMIGRVGQVVYTATTLNPNAKVFLELNGEQIEVLGGEGLELEQPLTRENFTKNFEL</sequence>
<dbReference type="OrthoDB" id="510914at2"/>
<dbReference type="Pfam" id="PF10646">
    <property type="entry name" value="Germane"/>
    <property type="match status" value="1"/>
</dbReference>
<evidence type="ECO:0000313" key="4">
    <source>
        <dbReference type="Proteomes" id="UP000218418"/>
    </source>
</evidence>
<protein>
    <submittedName>
        <fullName evidence="3">Lipoprotein LpqB</fullName>
    </submittedName>
</protein>
<accession>A0A1Z4M0N8</accession>
<dbReference type="Proteomes" id="UP000218418">
    <property type="component" value="Chromosome"/>
</dbReference>
<keyword evidence="4" id="KW-1185">Reference proteome</keyword>
<evidence type="ECO:0000313" key="3">
    <source>
        <dbReference type="EMBL" id="BAY87035.1"/>
    </source>
</evidence>
<gene>
    <name evidence="3" type="ORF">NIES267_65460</name>
</gene>
<dbReference type="InterPro" id="IPR019606">
    <property type="entry name" value="GerMN"/>
</dbReference>
<keyword evidence="1" id="KW-0812">Transmembrane</keyword>
<keyword evidence="3" id="KW-0449">Lipoprotein</keyword>
<feature type="transmembrane region" description="Helical" evidence="1">
    <location>
        <begin position="12"/>
        <end position="34"/>
    </location>
</feature>
<keyword evidence="1" id="KW-1133">Transmembrane helix</keyword>
<dbReference type="SMART" id="SM00909">
    <property type="entry name" value="Germane"/>
    <property type="match status" value="1"/>
</dbReference>